<keyword evidence="4" id="KW-1185">Reference proteome</keyword>
<evidence type="ECO:0000313" key="4">
    <source>
        <dbReference type="Proteomes" id="UP001596481"/>
    </source>
</evidence>
<dbReference type="Proteomes" id="UP001596481">
    <property type="component" value="Unassembled WGS sequence"/>
</dbReference>
<reference evidence="3 4" key="1">
    <citation type="journal article" date="2019" name="Int. J. Syst. Evol. Microbiol.">
        <title>The Global Catalogue of Microorganisms (GCM) 10K type strain sequencing project: providing services to taxonomists for standard genome sequencing and annotation.</title>
        <authorList>
            <consortium name="The Broad Institute Genomics Platform"/>
            <consortium name="The Broad Institute Genome Sequencing Center for Infectious Disease"/>
            <person name="Wu L."/>
            <person name="Ma J."/>
        </authorList>
    </citation>
    <scope>NUCLEOTIDE SEQUENCE [LARGE SCALE GENOMIC DNA]</scope>
    <source>
        <strain evidence="3 4">DSM 29988</strain>
    </source>
</reference>
<organism evidence="3 4">
    <name type="scientific">Haloferax namakaokahaiae</name>
    <dbReference type="NCBI Taxonomy" id="1748331"/>
    <lineage>
        <taxon>Archaea</taxon>
        <taxon>Methanobacteriati</taxon>
        <taxon>Methanobacteriota</taxon>
        <taxon>Stenosarchaea group</taxon>
        <taxon>Halobacteria</taxon>
        <taxon>Halobacteriales</taxon>
        <taxon>Haloferacaceae</taxon>
        <taxon>Haloferax</taxon>
    </lineage>
</organism>
<feature type="domain" description="DUF8173" evidence="2">
    <location>
        <begin position="10"/>
        <end position="145"/>
    </location>
</feature>
<proteinExistence type="predicted"/>
<keyword evidence="1" id="KW-1133">Transmembrane helix</keyword>
<dbReference type="Pfam" id="PF26514">
    <property type="entry name" value="DUF8173"/>
    <property type="match status" value="1"/>
</dbReference>
<evidence type="ECO:0000256" key="1">
    <source>
        <dbReference type="SAM" id="Phobius"/>
    </source>
</evidence>
<protein>
    <recommendedName>
        <fullName evidence="2">DUF8173 domain-containing protein</fullName>
    </recommendedName>
</protein>
<sequence length="150" mass="15486">MVLLTDAPNLLVHFARAVALFFVAGFVLVSVAPAMLARRADILRERSLASAGHGFVFLGLVIGLLDEVSTALAGVSIVFVYTAAVVGAVVAAVALGTKMFPSRPLGQTFVAGAVSLTILGAIPLAGQLVVWFLSLAGVGTIVVETKQRVR</sequence>
<dbReference type="InterPro" id="IPR058486">
    <property type="entry name" value="DUF8173"/>
</dbReference>
<feature type="transmembrane region" description="Helical" evidence="1">
    <location>
        <begin position="14"/>
        <end position="36"/>
    </location>
</feature>
<accession>A0ABD5ZEQ0</accession>
<dbReference type="EMBL" id="JBHTAA010000005">
    <property type="protein sequence ID" value="MFC7203457.1"/>
    <property type="molecule type" value="Genomic_DNA"/>
</dbReference>
<comment type="caution">
    <text evidence="3">The sequence shown here is derived from an EMBL/GenBank/DDBJ whole genome shotgun (WGS) entry which is preliminary data.</text>
</comment>
<dbReference type="RefSeq" id="WP_390222799.1">
    <property type="nucleotide sequence ID" value="NZ_JBHTAA010000005.1"/>
</dbReference>
<evidence type="ECO:0000259" key="2">
    <source>
        <dbReference type="Pfam" id="PF26514"/>
    </source>
</evidence>
<feature type="transmembrane region" description="Helical" evidence="1">
    <location>
        <begin position="48"/>
        <end position="65"/>
    </location>
</feature>
<name>A0ABD5ZEQ0_9EURY</name>
<keyword evidence="1" id="KW-0472">Membrane</keyword>
<feature type="transmembrane region" description="Helical" evidence="1">
    <location>
        <begin position="105"/>
        <end position="122"/>
    </location>
</feature>
<evidence type="ECO:0000313" key="3">
    <source>
        <dbReference type="EMBL" id="MFC7203457.1"/>
    </source>
</evidence>
<gene>
    <name evidence="3" type="ORF">ACFQJC_08030</name>
</gene>
<keyword evidence="1" id="KW-0812">Transmembrane</keyword>
<feature type="transmembrane region" description="Helical" evidence="1">
    <location>
        <begin position="71"/>
        <end position="93"/>
    </location>
</feature>
<dbReference type="AlphaFoldDB" id="A0ABD5ZEQ0"/>